<reference evidence="1" key="1">
    <citation type="submission" date="2014-09" db="EMBL/GenBank/DDBJ databases">
        <authorList>
            <person name="Magalhaes I.L.F."/>
            <person name="Oliveira U."/>
            <person name="Santos F.R."/>
            <person name="Vidigal T.H.D.A."/>
            <person name="Brescovit A.D."/>
            <person name="Santos A.J."/>
        </authorList>
    </citation>
    <scope>NUCLEOTIDE SEQUENCE</scope>
    <source>
        <tissue evidence="1">Shoot tissue taken approximately 20 cm above the soil surface</tissue>
    </source>
</reference>
<dbReference type="AlphaFoldDB" id="A0A0A9H8I4"/>
<proteinExistence type="predicted"/>
<accession>A0A0A9H8I4</accession>
<name>A0A0A9H8I4_ARUDO</name>
<organism evidence="1">
    <name type="scientific">Arundo donax</name>
    <name type="common">Giant reed</name>
    <name type="synonym">Donax arundinaceus</name>
    <dbReference type="NCBI Taxonomy" id="35708"/>
    <lineage>
        <taxon>Eukaryota</taxon>
        <taxon>Viridiplantae</taxon>
        <taxon>Streptophyta</taxon>
        <taxon>Embryophyta</taxon>
        <taxon>Tracheophyta</taxon>
        <taxon>Spermatophyta</taxon>
        <taxon>Magnoliopsida</taxon>
        <taxon>Liliopsida</taxon>
        <taxon>Poales</taxon>
        <taxon>Poaceae</taxon>
        <taxon>PACMAD clade</taxon>
        <taxon>Arundinoideae</taxon>
        <taxon>Arundineae</taxon>
        <taxon>Arundo</taxon>
    </lineage>
</organism>
<protein>
    <submittedName>
        <fullName evidence="1">Uncharacterized protein</fullName>
    </submittedName>
</protein>
<dbReference type="EMBL" id="GBRH01164834">
    <property type="protein sequence ID" value="JAE33062.1"/>
    <property type="molecule type" value="Transcribed_RNA"/>
</dbReference>
<sequence>MHVVSALTLMLDKFNKRRLVAVVKMLLIVSQDLFKMISAWSISLREKISIVSEDHSEMVSIDSDISEMLSTVSENISEI</sequence>
<reference evidence="1" key="2">
    <citation type="journal article" date="2015" name="Data Brief">
        <title>Shoot transcriptome of the giant reed, Arundo donax.</title>
        <authorList>
            <person name="Barrero R.A."/>
            <person name="Guerrero F.D."/>
            <person name="Moolhuijzen P."/>
            <person name="Goolsby J.A."/>
            <person name="Tidwell J."/>
            <person name="Bellgard S.E."/>
            <person name="Bellgard M.I."/>
        </authorList>
    </citation>
    <scope>NUCLEOTIDE SEQUENCE</scope>
    <source>
        <tissue evidence="1">Shoot tissue taken approximately 20 cm above the soil surface</tissue>
    </source>
</reference>
<evidence type="ECO:0000313" key="1">
    <source>
        <dbReference type="EMBL" id="JAE33062.1"/>
    </source>
</evidence>